<feature type="compositionally biased region" description="Polar residues" evidence="6">
    <location>
        <begin position="169"/>
        <end position="178"/>
    </location>
</feature>
<dbReference type="Pfam" id="PF00096">
    <property type="entry name" value="zf-C2H2"/>
    <property type="match status" value="3"/>
</dbReference>
<feature type="domain" description="C2H2-type" evidence="8">
    <location>
        <begin position="219"/>
        <end position="246"/>
    </location>
</feature>
<reference evidence="9" key="3">
    <citation type="submission" date="2025-09" db="UniProtKB">
        <authorList>
            <consortium name="Ensembl"/>
        </authorList>
    </citation>
    <scope>IDENTIFICATION</scope>
</reference>
<evidence type="ECO:0000259" key="8">
    <source>
        <dbReference type="PROSITE" id="PS50157"/>
    </source>
</evidence>
<evidence type="ECO:0000256" key="7">
    <source>
        <dbReference type="SAM" id="SignalP"/>
    </source>
</evidence>
<reference evidence="9" key="2">
    <citation type="submission" date="2025-08" db="UniProtKB">
        <authorList>
            <consortium name="Ensembl"/>
        </authorList>
    </citation>
    <scope>IDENTIFICATION</scope>
</reference>
<feature type="domain" description="C2H2-type" evidence="8">
    <location>
        <begin position="247"/>
        <end position="273"/>
    </location>
</feature>
<dbReference type="Gene3D" id="3.30.160.60">
    <property type="entry name" value="Classic Zinc Finger"/>
    <property type="match status" value="4"/>
</dbReference>
<dbReference type="PROSITE" id="PS50157">
    <property type="entry name" value="ZINC_FINGER_C2H2_2"/>
    <property type="match status" value="3"/>
</dbReference>
<dbReference type="Ensembl" id="ENSHHUT00000022427.1">
    <property type="protein sequence ID" value="ENSHHUP00000021617.1"/>
    <property type="gene ID" value="ENSHHUG00000013536.1"/>
</dbReference>
<name>A0A4W5KXU5_9TELE</name>
<evidence type="ECO:0000313" key="9">
    <source>
        <dbReference type="Ensembl" id="ENSHHUP00000021617.1"/>
    </source>
</evidence>
<dbReference type="STRING" id="62062.ENSHHUP00000021617"/>
<keyword evidence="3 5" id="KW-0863">Zinc-finger</keyword>
<dbReference type="AlphaFoldDB" id="A0A4W5KXU5"/>
<dbReference type="GO" id="GO:0005634">
    <property type="term" value="C:nucleus"/>
    <property type="evidence" value="ECO:0007669"/>
    <property type="project" value="TreeGrafter"/>
</dbReference>
<keyword evidence="10" id="KW-1185">Reference proteome</keyword>
<dbReference type="SUPFAM" id="SSF57667">
    <property type="entry name" value="beta-beta-alpha zinc fingers"/>
    <property type="match status" value="2"/>
</dbReference>
<dbReference type="GO" id="GO:0000981">
    <property type="term" value="F:DNA-binding transcription factor activity, RNA polymerase II-specific"/>
    <property type="evidence" value="ECO:0007669"/>
    <property type="project" value="TreeGrafter"/>
</dbReference>
<dbReference type="InterPro" id="IPR036236">
    <property type="entry name" value="Znf_C2H2_sf"/>
</dbReference>
<evidence type="ECO:0000256" key="1">
    <source>
        <dbReference type="ARBA" id="ARBA00022723"/>
    </source>
</evidence>
<evidence type="ECO:0000256" key="5">
    <source>
        <dbReference type="PROSITE-ProRule" id="PRU00042"/>
    </source>
</evidence>
<dbReference type="SMART" id="SM00355">
    <property type="entry name" value="ZnF_C2H2"/>
    <property type="match status" value="3"/>
</dbReference>
<keyword evidence="2" id="KW-0677">Repeat</keyword>
<protein>
    <recommendedName>
        <fullName evidence="8">C2H2-type domain-containing protein</fullName>
    </recommendedName>
</protein>
<evidence type="ECO:0000256" key="2">
    <source>
        <dbReference type="ARBA" id="ARBA00022737"/>
    </source>
</evidence>
<dbReference type="InterPro" id="IPR013087">
    <property type="entry name" value="Znf_C2H2_type"/>
</dbReference>
<accession>A0A4W5KXU5</accession>
<keyword evidence="1" id="KW-0479">Metal-binding</keyword>
<evidence type="ECO:0000313" key="10">
    <source>
        <dbReference type="Proteomes" id="UP000314982"/>
    </source>
</evidence>
<keyword evidence="4" id="KW-0862">Zinc</keyword>
<dbReference type="FunFam" id="3.30.160.60:FF:000688">
    <property type="entry name" value="zinc finger protein 197 isoform X1"/>
    <property type="match status" value="1"/>
</dbReference>
<dbReference type="InterPro" id="IPR050717">
    <property type="entry name" value="C2H2-ZF_Transcription_Reg"/>
</dbReference>
<dbReference type="PANTHER" id="PTHR14196:SF12">
    <property type="entry name" value="ZINC FINGER PROTEIN 208-LIKE"/>
    <property type="match status" value="1"/>
</dbReference>
<keyword evidence="7" id="KW-0732">Signal</keyword>
<dbReference type="PROSITE" id="PS00028">
    <property type="entry name" value="ZINC_FINGER_C2H2_1"/>
    <property type="match status" value="2"/>
</dbReference>
<dbReference type="GeneTree" id="ENSGT01150000286953"/>
<reference evidence="10" key="1">
    <citation type="submission" date="2018-06" db="EMBL/GenBank/DDBJ databases">
        <title>Genome assembly of Danube salmon.</title>
        <authorList>
            <person name="Macqueen D.J."/>
            <person name="Gundappa M.K."/>
        </authorList>
    </citation>
    <scope>NUCLEOTIDE SEQUENCE [LARGE SCALE GENOMIC DNA]</scope>
</reference>
<feature type="chain" id="PRO_5021242624" description="C2H2-type domain-containing protein" evidence="7">
    <location>
        <begin position="20"/>
        <end position="387"/>
    </location>
</feature>
<dbReference type="FunFam" id="3.30.160.60:FF:000446">
    <property type="entry name" value="Zinc finger protein"/>
    <property type="match status" value="1"/>
</dbReference>
<feature type="compositionally biased region" description="Polar residues" evidence="6">
    <location>
        <begin position="146"/>
        <end position="156"/>
    </location>
</feature>
<dbReference type="PANTHER" id="PTHR14196">
    <property type="entry name" value="ODD-SKIPPED - RELATED"/>
    <property type="match status" value="1"/>
</dbReference>
<proteinExistence type="predicted"/>
<dbReference type="GO" id="GO:0000977">
    <property type="term" value="F:RNA polymerase II transcription regulatory region sequence-specific DNA binding"/>
    <property type="evidence" value="ECO:0007669"/>
    <property type="project" value="TreeGrafter"/>
</dbReference>
<feature type="region of interest" description="Disordered" evidence="6">
    <location>
        <begin position="118"/>
        <end position="186"/>
    </location>
</feature>
<dbReference type="GO" id="GO:0008270">
    <property type="term" value="F:zinc ion binding"/>
    <property type="evidence" value="ECO:0007669"/>
    <property type="project" value="UniProtKB-KW"/>
</dbReference>
<dbReference type="FunFam" id="3.30.160.60:FF:002343">
    <property type="entry name" value="Zinc finger protein 33A"/>
    <property type="match status" value="2"/>
</dbReference>
<dbReference type="Proteomes" id="UP000314982">
    <property type="component" value="Unassembled WGS sequence"/>
</dbReference>
<evidence type="ECO:0000256" key="3">
    <source>
        <dbReference type="ARBA" id="ARBA00022771"/>
    </source>
</evidence>
<feature type="signal peptide" evidence="7">
    <location>
        <begin position="1"/>
        <end position="19"/>
    </location>
</feature>
<organism evidence="9 10">
    <name type="scientific">Hucho hucho</name>
    <name type="common">huchen</name>
    <dbReference type="NCBI Taxonomy" id="62062"/>
    <lineage>
        <taxon>Eukaryota</taxon>
        <taxon>Metazoa</taxon>
        <taxon>Chordata</taxon>
        <taxon>Craniata</taxon>
        <taxon>Vertebrata</taxon>
        <taxon>Euteleostomi</taxon>
        <taxon>Actinopterygii</taxon>
        <taxon>Neopterygii</taxon>
        <taxon>Teleostei</taxon>
        <taxon>Protacanthopterygii</taxon>
        <taxon>Salmoniformes</taxon>
        <taxon>Salmonidae</taxon>
        <taxon>Salmoninae</taxon>
        <taxon>Hucho</taxon>
    </lineage>
</organism>
<feature type="domain" description="C2H2-type" evidence="8">
    <location>
        <begin position="191"/>
        <end position="218"/>
    </location>
</feature>
<evidence type="ECO:0000256" key="4">
    <source>
        <dbReference type="ARBA" id="ARBA00022833"/>
    </source>
</evidence>
<evidence type="ECO:0000256" key="6">
    <source>
        <dbReference type="SAM" id="MobiDB-lite"/>
    </source>
</evidence>
<sequence>MSKLHSLNAFLTTRLTAVAVEIFGAVEKTITAYQEEVSRSKEENDHLRKLLLDFGFKPDKEAQRANLQQLTVSVSGEEVPSKQEWSDQEDTESIFIPPCVESASDQDSPQSSYLYHIGKSSKRDSLPTNSTEPIKANHDGEDYGASESTSNSQTMSKSKHTQAKKGQSPLDTGTTSELNAPMRAHTGDRSYKCPVCRKRFTNKNHLKTHQRIHTGERPHWCKECGKCFSRKGDLGTHMRTHTGEKPYQCSVCGKSFRRNRLNEHMRVHTGERPYRCADCEKGFISTSCFLSGHNSNTKIDQMTIIMYCCYLTLKWIYWGLSNFVPTLIELNNNCFLFFGGGGLICPVAHKCVMKTCFLHIPTAPKTPSVSGVTARVTIVQLPWSNWG</sequence>